<dbReference type="GO" id="GO:0016020">
    <property type="term" value="C:membrane"/>
    <property type="evidence" value="ECO:0007669"/>
    <property type="project" value="UniProtKB-SubCell"/>
</dbReference>
<dbReference type="EMBL" id="CP014167">
    <property type="protein sequence ID" value="ANS77187.1"/>
    <property type="molecule type" value="Genomic_DNA"/>
</dbReference>
<keyword evidence="4 6" id="KW-1133">Transmembrane helix</keyword>
<feature type="transmembrane region" description="Helical" evidence="6">
    <location>
        <begin position="200"/>
        <end position="228"/>
    </location>
</feature>
<dbReference type="PANTHER" id="PTHR31272:SF4">
    <property type="entry name" value="CYTOCHROME C-TYPE BIOGENESIS PROTEIN HI_1454-RELATED"/>
    <property type="match status" value="1"/>
</dbReference>
<organism evidence="8 9">
    <name type="scientific">Paenibacillus yonginensis</name>
    <dbReference type="NCBI Taxonomy" id="1462996"/>
    <lineage>
        <taxon>Bacteria</taxon>
        <taxon>Bacillati</taxon>
        <taxon>Bacillota</taxon>
        <taxon>Bacilli</taxon>
        <taxon>Bacillales</taxon>
        <taxon>Paenibacillaceae</taxon>
        <taxon>Paenibacillus</taxon>
    </lineage>
</organism>
<accession>A0A1B1N714</accession>
<evidence type="ECO:0000313" key="8">
    <source>
        <dbReference type="EMBL" id="ANS77187.1"/>
    </source>
</evidence>
<evidence type="ECO:0000256" key="2">
    <source>
        <dbReference type="ARBA" id="ARBA00006143"/>
    </source>
</evidence>
<dbReference type="KEGG" id="pyg:AWM70_10360"/>
<evidence type="ECO:0000256" key="4">
    <source>
        <dbReference type="ARBA" id="ARBA00022989"/>
    </source>
</evidence>
<feature type="transmembrane region" description="Helical" evidence="6">
    <location>
        <begin position="166"/>
        <end position="188"/>
    </location>
</feature>
<evidence type="ECO:0000256" key="3">
    <source>
        <dbReference type="ARBA" id="ARBA00022692"/>
    </source>
</evidence>
<feature type="transmembrane region" description="Helical" evidence="6">
    <location>
        <begin position="127"/>
        <end position="160"/>
    </location>
</feature>
<dbReference type="OrthoDB" id="9803065at2"/>
<feature type="transmembrane region" description="Helical" evidence="6">
    <location>
        <begin position="93"/>
        <end position="115"/>
    </location>
</feature>
<dbReference type="AlphaFoldDB" id="A0A1B1N714"/>
<dbReference type="GO" id="GO:0017004">
    <property type="term" value="P:cytochrome complex assembly"/>
    <property type="evidence" value="ECO:0007669"/>
    <property type="project" value="InterPro"/>
</dbReference>
<dbReference type="Proteomes" id="UP000092573">
    <property type="component" value="Chromosome"/>
</dbReference>
<dbReference type="STRING" id="1462996.AWM70_10360"/>
<comment type="similarity">
    <text evidence="2">Belongs to the DsbD family.</text>
</comment>
<evidence type="ECO:0000313" key="9">
    <source>
        <dbReference type="Proteomes" id="UP000092573"/>
    </source>
</evidence>
<keyword evidence="9" id="KW-1185">Reference proteome</keyword>
<dbReference type="InterPro" id="IPR051790">
    <property type="entry name" value="Cytochrome_c-biogenesis_DsbD"/>
</dbReference>
<reference evidence="8 9" key="1">
    <citation type="submission" date="2016-01" db="EMBL/GenBank/DDBJ databases">
        <title>Complete Genome Sequence of Paenibacillus yonginensis DCY84, a novel Plant Growth-Promoting Bacteria with Elicitation of Induced Systemic Resistance.</title>
        <authorList>
            <person name="Kim Y.J."/>
            <person name="Yang D.C."/>
            <person name="Sukweenadhi J."/>
        </authorList>
    </citation>
    <scope>NUCLEOTIDE SEQUENCE [LARGE SCALE GENOMIC DNA]</scope>
    <source>
        <strain evidence="8 9">DCY84</strain>
    </source>
</reference>
<feature type="transmembrane region" description="Helical" evidence="6">
    <location>
        <begin position="54"/>
        <end position="73"/>
    </location>
</feature>
<evidence type="ECO:0000256" key="5">
    <source>
        <dbReference type="ARBA" id="ARBA00023136"/>
    </source>
</evidence>
<proteinExistence type="inferred from homology"/>
<sequence length="238" mass="25542">MDQIHIGAAFAAGVASFVSPCCLPLYPSFISYITGLSLNTLKSGLNERDNRSRVIRHTAVFIAGFSVVFYSLGYGAGAIGALFHDNRVLLRQISGVLMIVMGLFLSGLVQPTLLLKEWKPGWGKRSAAGYLGSFLLGIGFAAGWSPCVGPILAGVIALAASEPAAWLKLITAYTAGFAVPFFLFAFYVGSVKRLSRYSGWIMKAGGAVMVLMGVLLFTGRLTGITIWLQRMTPDFLIF</sequence>
<dbReference type="InterPro" id="IPR003834">
    <property type="entry name" value="Cyt_c_assmbl_TM_dom"/>
</dbReference>
<protein>
    <submittedName>
        <fullName evidence="8">Cytochrome C biogenesis protein</fullName>
    </submittedName>
</protein>
<feature type="transmembrane region" description="Helical" evidence="6">
    <location>
        <begin position="6"/>
        <end position="33"/>
    </location>
</feature>
<feature type="domain" description="Cytochrome C biogenesis protein transmembrane" evidence="7">
    <location>
        <begin position="6"/>
        <end position="214"/>
    </location>
</feature>
<dbReference type="PANTHER" id="PTHR31272">
    <property type="entry name" value="CYTOCHROME C-TYPE BIOGENESIS PROTEIN HI_1454-RELATED"/>
    <property type="match status" value="1"/>
</dbReference>
<dbReference type="RefSeq" id="WP_068700556.1">
    <property type="nucleotide sequence ID" value="NZ_CP014167.1"/>
</dbReference>
<keyword evidence="5 6" id="KW-0472">Membrane</keyword>
<evidence type="ECO:0000259" key="7">
    <source>
        <dbReference type="Pfam" id="PF02683"/>
    </source>
</evidence>
<gene>
    <name evidence="8" type="ORF">AWM70_10360</name>
</gene>
<evidence type="ECO:0000256" key="6">
    <source>
        <dbReference type="SAM" id="Phobius"/>
    </source>
</evidence>
<comment type="subcellular location">
    <subcellularLocation>
        <location evidence="1">Membrane</location>
        <topology evidence="1">Multi-pass membrane protein</topology>
    </subcellularLocation>
</comment>
<evidence type="ECO:0000256" key="1">
    <source>
        <dbReference type="ARBA" id="ARBA00004141"/>
    </source>
</evidence>
<name>A0A1B1N714_9BACL</name>
<keyword evidence="3 6" id="KW-0812">Transmembrane</keyword>
<dbReference type="Pfam" id="PF02683">
    <property type="entry name" value="DsbD_TM"/>
    <property type="match status" value="1"/>
</dbReference>